<dbReference type="GO" id="GO:0004177">
    <property type="term" value="F:aminopeptidase activity"/>
    <property type="evidence" value="ECO:0007669"/>
    <property type="project" value="UniProtKB-UniRule"/>
</dbReference>
<evidence type="ECO:0000256" key="6">
    <source>
        <dbReference type="PIRNR" id="PIRNR001123"/>
    </source>
</evidence>
<dbReference type="AlphaFoldDB" id="A0A5P5ZH59"/>
<dbReference type="InterPro" id="IPR051464">
    <property type="entry name" value="Peptidase_M42_aminopept"/>
</dbReference>
<dbReference type="SUPFAM" id="SSF101821">
    <property type="entry name" value="Aminopeptidase/glucanase lid domain"/>
    <property type="match status" value="1"/>
</dbReference>
<dbReference type="Pfam" id="PF05343">
    <property type="entry name" value="Peptidase_M42"/>
    <property type="match status" value="1"/>
</dbReference>
<dbReference type="InterPro" id="IPR008007">
    <property type="entry name" value="Peptidase_M42"/>
</dbReference>
<dbReference type="NCBIfam" id="NF007421">
    <property type="entry name" value="PRK09961.1"/>
    <property type="match status" value="1"/>
</dbReference>
<dbReference type="InterPro" id="IPR023367">
    <property type="entry name" value="Peptidase_M42_dom2"/>
</dbReference>
<dbReference type="RefSeq" id="WP_056970711.1">
    <property type="nucleotide sequence ID" value="NZ_CP044496.1"/>
</dbReference>
<dbReference type="PIRSF" id="PIRSF001123">
    <property type="entry name" value="PepA_GA"/>
    <property type="match status" value="1"/>
</dbReference>
<evidence type="ECO:0000256" key="2">
    <source>
        <dbReference type="ARBA" id="ARBA00022438"/>
    </source>
</evidence>
<dbReference type="EC" id="3.4.11.-" evidence="9"/>
<feature type="binding site" evidence="8">
    <location>
        <position position="311"/>
    </location>
    <ligand>
        <name>Zn(2+)</name>
        <dbReference type="ChEBI" id="CHEBI:29105"/>
        <label>2</label>
    </ligand>
</feature>
<evidence type="ECO:0000256" key="1">
    <source>
        <dbReference type="ARBA" id="ARBA00006272"/>
    </source>
</evidence>
<dbReference type="PANTHER" id="PTHR32481:SF0">
    <property type="entry name" value="AMINOPEPTIDASE YPDE-RELATED"/>
    <property type="match status" value="1"/>
</dbReference>
<evidence type="ECO:0000256" key="8">
    <source>
        <dbReference type="PIRSR" id="PIRSR001123-2"/>
    </source>
</evidence>
<keyword evidence="4 8" id="KW-0479">Metal-binding</keyword>
<dbReference type="EMBL" id="CP044496">
    <property type="protein sequence ID" value="QFG50753.1"/>
    <property type="molecule type" value="Genomic_DNA"/>
</dbReference>
<dbReference type="PANTHER" id="PTHR32481">
    <property type="entry name" value="AMINOPEPTIDASE"/>
    <property type="match status" value="1"/>
</dbReference>
<dbReference type="GO" id="GO:0046872">
    <property type="term" value="F:metal ion binding"/>
    <property type="evidence" value="ECO:0007669"/>
    <property type="project" value="UniProtKB-UniRule"/>
</dbReference>
<keyword evidence="3" id="KW-0645">Protease</keyword>
<accession>A0A5P5ZH59</accession>
<dbReference type="SUPFAM" id="SSF53187">
    <property type="entry name" value="Zn-dependent exopeptidases"/>
    <property type="match status" value="1"/>
</dbReference>
<reference evidence="9 10" key="1">
    <citation type="submission" date="2019-09" db="EMBL/GenBank/DDBJ databases">
        <title>Genome sequencing of Lactobacillus acetotolerans.</title>
        <authorList>
            <person name="Kim K."/>
        </authorList>
    </citation>
    <scope>NUCLEOTIDE SEQUENCE [LARGE SCALE GENOMIC DNA]</scope>
    <source>
        <strain evidence="9 10">LA749</strain>
    </source>
</reference>
<feature type="binding site" evidence="8">
    <location>
        <position position="170"/>
    </location>
    <ligand>
        <name>Zn(2+)</name>
        <dbReference type="ChEBI" id="CHEBI:29105"/>
        <label>2</label>
    </ligand>
</feature>
<evidence type="ECO:0000256" key="7">
    <source>
        <dbReference type="PIRSR" id="PIRSR001123-1"/>
    </source>
</evidence>
<comment type="similarity">
    <text evidence="1 6">Belongs to the peptidase M42 family.</text>
</comment>
<keyword evidence="2 9" id="KW-0031">Aminopeptidase</keyword>
<evidence type="ECO:0000313" key="9">
    <source>
        <dbReference type="EMBL" id="QFG50753.1"/>
    </source>
</evidence>
<dbReference type="Gene3D" id="2.40.30.40">
    <property type="entry name" value="Peptidase M42, domain 2"/>
    <property type="match status" value="1"/>
</dbReference>
<dbReference type="Proteomes" id="UP000325393">
    <property type="component" value="Chromosome"/>
</dbReference>
<gene>
    <name evidence="9" type="ORF">LA749_01350</name>
</gene>
<comment type="cofactor">
    <cofactor evidence="8">
        <name>a divalent metal cation</name>
        <dbReference type="ChEBI" id="CHEBI:60240"/>
    </cofactor>
    <text evidence="8">Binds 2 divalent metal cations per subunit.</text>
</comment>
<dbReference type="GeneID" id="78211620"/>
<name>A0A5P5ZH59_9LACO</name>
<evidence type="ECO:0000256" key="4">
    <source>
        <dbReference type="ARBA" id="ARBA00022723"/>
    </source>
</evidence>
<evidence type="ECO:0000256" key="3">
    <source>
        <dbReference type="ARBA" id="ARBA00022670"/>
    </source>
</evidence>
<feature type="active site" description="Proton acceptor" evidence="7">
    <location>
        <position position="202"/>
    </location>
</feature>
<evidence type="ECO:0000256" key="5">
    <source>
        <dbReference type="ARBA" id="ARBA00022801"/>
    </source>
</evidence>
<feature type="binding site" evidence="8">
    <location>
        <position position="170"/>
    </location>
    <ligand>
        <name>Zn(2+)</name>
        <dbReference type="ChEBI" id="CHEBI:29105"/>
        <label>1</label>
    </ligand>
</feature>
<feature type="binding site" evidence="8">
    <location>
        <position position="225"/>
    </location>
    <ligand>
        <name>Zn(2+)</name>
        <dbReference type="ChEBI" id="CHEBI:29105"/>
        <label>1</label>
    </ligand>
</feature>
<dbReference type="Gene3D" id="3.40.630.10">
    <property type="entry name" value="Zn peptidases"/>
    <property type="match status" value="1"/>
</dbReference>
<organism evidence="9 10">
    <name type="scientific">Lactobacillus acetotolerans</name>
    <dbReference type="NCBI Taxonomy" id="1600"/>
    <lineage>
        <taxon>Bacteria</taxon>
        <taxon>Bacillati</taxon>
        <taxon>Bacillota</taxon>
        <taxon>Bacilli</taxon>
        <taxon>Lactobacillales</taxon>
        <taxon>Lactobacillaceae</taxon>
        <taxon>Lactobacillus</taxon>
    </lineage>
</organism>
<evidence type="ECO:0000313" key="10">
    <source>
        <dbReference type="Proteomes" id="UP000325393"/>
    </source>
</evidence>
<sequence>MDINLLSDLSNADSIASNEKEVRNIIKNALKMYANDFYYDGLGSLMATKRSSVEDAPTIMFASHLDEVGFMIRNISDIGFAYLMAVGGVEDRAKINQPVRVTTQSGKKITGLMNVIKNTDGQIEDMYVDFGFDSREAVLKAGINIGDMVVFDSEFKRLAESDTVMGKAMDDRAGDFALINAMQKIAKLDLKVNVVAAFTSSEEVGCRGAKLCSYLKKPDLFFAVDVAKHPELDRGFTNHRKLGYGPMLEFYDKTMIPNRKLINYLNELATKNKIPYQHDMFKGGGTDAATAHLENGGTVSAVLGFPIKYCHDPHSFANLKDFSNMSKLIVTIAQSLSKQQIKDFYTY</sequence>
<dbReference type="GO" id="GO:0006508">
    <property type="term" value="P:proteolysis"/>
    <property type="evidence" value="ECO:0007669"/>
    <property type="project" value="UniProtKB-KW"/>
</dbReference>
<protein>
    <submittedName>
        <fullName evidence="9">Aminopeptidase</fullName>
        <ecNumber evidence="9">3.4.11.-</ecNumber>
    </submittedName>
</protein>
<keyword evidence="5 9" id="KW-0378">Hydrolase</keyword>
<feature type="binding site" evidence="8">
    <location>
        <position position="203"/>
    </location>
    <ligand>
        <name>Zn(2+)</name>
        <dbReference type="ChEBI" id="CHEBI:29105"/>
        <label>2</label>
    </ligand>
</feature>
<proteinExistence type="inferred from homology"/>
<feature type="binding site" evidence="8">
    <location>
        <position position="64"/>
    </location>
    <ligand>
        <name>Zn(2+)</name>
        <dbReference type="ChEBI" id="CHEBI:29105"/>
        <label>1</label>
    </ligand>
</feature>